<dbReference type="Proteomes" id="UP000177050">
    <property type="component" value="Unassembled WGS sequence"/>
</dbReference>
<organism evidence="2 3">
    <name type="scientific">Candidatus Roizmanbacteria bacterium RIFOXYD1_FULL_38_12</name>
    <dbReference type="NCBI Taxonomy" id="1802093"/>
    <lineage>
        <taxon>Bacteria</taxon>
        <taxon>Candidatus Roizmaniibacteriota</taxon>
    </lineage>
</organism>
<accession>A0A1F7KZR2</accession>
<sequence>MPKKSKKQKILSSLRNQARVFHVENTGELNKEKNVESRTGPSRLVFLQEDASTSTYFKKDLTKSLLLILATIALEIFIYFVSMSTDLSKILKF</sequence>
<gene>
    <name evidence="2" type="ORF">A3K52_00905</name>
</gene>
<keyword evidence="1" id="KW-0812">Transmembrane</keyword>
<dbReference type="AlphaFoldDB" id="A0A1F7KZR2"/>
<feature type="transmembrane region" description="Helical" evidence="1">
    <location>
        <begin position="65"/>
        <end position="83"/>
    </location>
</feature>
<proteinExistence type="predicted"/>
<name>A0A1F7KZR2_9BACT</name>
<protein>
    <submittedName>
        <fullName evidence="2">Uncharacterized protein</fullName>
    </submittedName>
</protein>
<evidence type="ECO:0000313" key="2">
    <source>
        <dbReference type="EMBL" id="OGK73338.1"/>
    </source>
</evidence>
<dbReference type="EMBL" id="MGBR01000001">
    <property type="protein sequence ID" value="OGK73338.1"/>
    <property type="molecule type" value="Genomic_DNA"/>
</dbReference>
<evidence type="ECO:0000313" key="3">
    <source>
        <dbReference type="Proteomes" id="UP000177050"/>
    </source>
</evidence>
<keyword evidence="1" id="KW-0472">Membrane</keyword>
<reference evidence="2 3" key="1">
    <citation type="journal article" date="2016" name="Nat. Commun.">
        <title>Thousands of microbial genomes shed light on interconnected biogeochemical processes in an aquifer system.</title>
        <authorList>
            <person name="Anantharaman K."/>
            <person name="Brown C.T."/>
            <person name="Hug L.A."/>
            <person name="Sharon I."/>
            <person name="Castelle C.J."/>
            <person name="Probst A.J."/>
            <person name="Thomas B.C."/>
            <person name="Singh A."/>
            <person name="Wilkins M.J."/>
            <person name="Karaoz U."/>
            <person name="Brodie E.L."/>
            <person name="Williams K.H."/>
            <person name="Hubbard S.S."/>
            <person name="Banfield J.F."/>
        </authorList>
    </citation>
    <scope>NUCLEOTIDE SEQUENCE [LARGE SCALE GENOMIC DNA]</scope>
</reference>
<keyword evidence="1" id="KW-1133">Transmembrane helix</keyword>
<evidence type="ECO:0000256" key="1">
    <source>
        <dbReference type="SAM" id="Phobius"/>
    </source>
</evidence>
<comment type="caution">
    <text evidence="2">The sequence shown here is derived from an EMBL/GenBank/DDBJ whole genome shotgun (WGS) entry which is preliminary data.</text>
</comment>